<dbReference type="RefSeq" id="WP_085921486.1">
    <property type="nucleotide sequence ID" value="NZ_ASYR01000014.1"/>
</dbReference>
<name>A0A1Y2NT04_STRFR</name>
<reference evidence="3 4" key="2">
    <citation type="submission" date="2016-09" db="EMBL/GenBank/DDBJ databases">
        <title>Streptomyces fradiae DSM40063, a candidate organism with high potential of specific P450 cytochromes.</title>
        <authorList>
            <person name="Grumaz C."/>
            <person name="Vainshtein Y."/>
            <person name="Kirstahler P."/>
            <person name="Sohn K."/>
        </authorList>
    </citation>
    <scope>NUCLEOTIDE SEQUENCE [LARGE SCALE GENOMIC DNA]</scope>
    <source>
        <strain evidence="3 4">DSM 40063</strain>
    </source>
</reference>
<accession>A0A1Y2NT04</accession>
<protein>
    <submittedName>
        <fullName evidence="3">Uncharacterized protein</fullName>
    </submittedName>
</protein>
<dbReference type="AlphaFoldDB" id="A0A1Y2NT04"/>
<dbReference type="Proteomes" id="UP000194318">
    <property type="component" value="Unassembled WGS sequence"/>
</dbReference>
<keyword evidence="5" id="KW-1185">Reference proteome</keyword>
<dbReference type="EMBL" id="ASYR01000014">
    <property type="protein sequence ID" value="KAF0649562.1"/>
    <property type="molecule type" value="Genomic_DNA"/>
</dbReference>
<feature type="region of interest" description="Disordered" evidence="1">
    <location>
        <begin position="42"/>
        <end position="86"/>
    </location>
</feature>
<evidence type="ECO:0000313" key="4">
    <source>
        <dbReference type="Proteomes" id="UP000194318"/>
    </source>
</evidence>
<evidence type="ECO:0000313" key="3">
    <source>
        <dbReference type="EMBL" id="OSY50371.1"/>
    </source>
</evidence>
<dbReference type="Proteomes" id="UP000731519">
    <property type="component" value="Unassembled WGS sequence"/>
</dbReference>
<organism evidence="3 4">
    <name type="scientific">Streptomyces fradiae ATCC 10745 = DSM 40063</name>
    <dbReference type="NCBI Taxonomy" id="1319510"/>
    <lineage>
        <taxon>Bacteria</taxon>
        <taxon>Bacillati</taxon>
        <taxon>Actinomycetota</taxon>
        <taxon>Actinomycetes</taxon>
        <taxon>Kitasatosporales</taxon>
        <taxon>Streptomycetaceae</taxon>
        <taxon>Streptomyces</taxon>
    </lineage>
</organism>
<feature type="compositionally biased region" description="Pro residues" evidence="1">
    <location>
        <begin position="280"/>
        <end position="290"/>
    </location>
</feature>
<evidence type="ECO:0000313" key="2">
    <source>
        <dbReference type="EMBL" id="KAF0649562.1"/>
    </source>
</evidence>
<feature type="compositionally biased region" description="Low complexity" evidence="1">
    <location>
        <begin position="44"/>
        <end position="59"/>
    </location>
</feature>
<comment type="caution">
    <text evidence="3">The sequence shown here is derived from an EMBL/GenBank/DDBJ whole genome shotgun (WGS) entry which is preliminary data.</text>
</comment>
<dbReference type="GeneID" id="91406255"/>
<dbReference type="EMBL" id="MIFZ01000284">
    <property type="protein sequence ID" value="OSY50371.1"/>
    <property type="molecule type" value="Genomic_DNA"/>
</dbReference>
<evidence type="ECO:0000313" key="5">
    <source>
        <dbReference type="Proteomes" id="UP000731519"/>
    </source>
</evidence>
<dbReference type="Gene3D" id="3.40.50.720">
    <property type="entry name" value="NAD(P)-binding Rossmann-like Domain"/>
    <property type="match status" value="1"/>
</dbReference>
<proteinExistence type="predicted"/>
<feature type="compositionally biased region" description="Pro residues" evidence="1">
    <location>
        <begin position="297"/>
        <end position="315"/>
    </location>
</feature>
<gene>
    <name evidence="3" type="ORF">BG846_04028</name>
    <name evidence="2" type="ORF">K701_13315</name>
</gene>
<sequence>MPLAPGVVLVTVPGGGLAVRTPDGTFLRVDTAGTEPHAATALLTGRPAPDGAPAAAPGTRPGPGPGTRPAVDSSPEPGPEPGPDRLTAAFAEAGYTGDTPPPPLTGRTVAVLGDPVLTAPLTRFVRDAGGLTRTVTPEEAAALDGDRTAVVWCLDGPVPPGLWDDADRLPDRGTAWLRTHREGAHAWIEPPATGPGDVTSAHVRLRRLAATPAHRELAALWAGHGTPDNGPRHSEASAALTAALLTADLLAWAAGAPPAVRRRLRRLDLRDLAVTGHPVLPVPDVAPLPAPASGAVPPTPAPAPAPGPAPSVRPA</sequence>
<feature type="region of interest" description="Disordered" evidence="1">
    <location>
        <begin position="278"/>
        <end position="315"/>
    </location>
</feature>
<reference evidence="2 5" key="1">
    <citation type="submission" date="2013-05" db="EMBL/GenBank/DDBJ databases">
        <title>Genome Sequence of Streptomyces fradiae.</title>
        <authorList>
            <person name="Kirby R."/>
        </authorList>
    </citation>
    <scope>NUCLEOTIDE SEQUENCE [LARGE SCALE GENOMIC DNA]</scope>
    <source>
        <strain evidence="2 5">ATCC 10745</strain>
    </source>
</reference>
<evidence type="ECO:0000256" key="1">
    <source>
        <dbReference type="SAM" id="MobiDB-lite"/>
    </source>
</evidence>